<dbReference type="Proteomes" id="UP000190395">
    <property type="component" value="Unassembled WGS sequence"/>
</dbReference>
<evidence type="ECO:0000256" key="3">
    <source>
        <dbReference type="ARBA" id="ARBA00022475"/>
    </source>
</evidence>
<comment type="function">
    <text evidence="9">Part of the Sec protein translocase complex. Interacts with the SecYEG preprotein conducting channel. SecDF uses the proton motive force (PMF) to complete protein translocation after the ATP-dependent function of SecA.</text>
</comment>
<dbReference type="EMBL" id="FUXC01000002">
    <property type="protein sequence ID" value="SJZ53029.1"/>
    <property type="molecule type" value="Genomic_DNA"/>
</dbReference>
<keyword evidence="4 9" id="KW-0812">Transmembrane</keyword>
<dbReference type="GO" id="GO:0005886">
    <property type="term" value="C:plasma membrane"/>
    <property type="evidence" value="ECO:0007669"/>
    <property type="project" value="UniProtKB-SubCell"/>
</dbReference>
<dbReference type="InterPro" id="IPR022813">
    <property type="entry name" value="SecD/SecF_arch_bac"/>
</dbReference>
<dbReference type="PRINTS" id="PR01755">
    <property type="entry name" value="SECFTRNLCASE"/>
</dbReference>
<keyword evidence="3 9" id="KW-1003">Cell membrane</keyword>
<sequence length="303" mass="32870">MKKVIHFSKFFPAAVVLSAVLIVSGIVSLCVRGMNWGLEFKPGQNIQVSVAAETDSDKIAELLTSNKINASVKSAGDENTYQVRTESGESVENAVKSVLAEKYGNENVVIEQSQSISAQFSKSLIRDSIVLVLATLVLIFAYTLFRFKWDAALGSVIAVIHDALIMISFFTWSQLEFTTTSIAAILTIIGYSINATVVILDRVRSDMKIVEAKSFKDILDSSLTATLSRSVITTITTLFAVLALVVFTTGDIKNFAIALVVGLISGCYSSLFIAGAFIATVRKHWKPVAVLPKANVRSEEESE</sequence>
<name>A0A1T4LE34_9SPIR</name>
<dbReference type="GO" id="GO:0015450">
    <property type="term" value="F:protein-transporting ATPase activity"/>
    <property type="evidence" value="ECO:0007669"/>
    <property type="project" value="InterPro"/>
</dbReference>
<evidence type="ECO:0000313" key="11">
    <source>
        <dbReference type="EMBL" id="SJZ53029.1"/>
    </source>
</evidence>
<proteinExistence type="inferred from homology"/>
<evidence type="ECO:0000256" key="1">
    <source>
        <dbReference type="ARBA" id="ARBA00004651"/>
    </source>
</evidence>
<keyword evidence="2 9" id="KW-0813">Transport</keyword>
<dbReference type="GO" id="GO:0043952">
    <property type="term" value="P:protein transport by the Sec complex"/>
    <property type="evidence" value="ECO:0007669"/>
    <property type="project" value="UniProtKB-UniRule"/>
</dbReference>
<dbReference type="NCBIfam" id="TIGR00966">
    <property type="entry name" value="transloc_SecF"/>
    <property type="match status" value="1"/>
</dbReference>
<feature type="transmembrane region" description="Helical" evidence="9">
    <location>
        <begin position="152"/>
        <end position="175"/>
    </location>
</feature>
<dbReference type="InterPro" id="IPR022645">
    <property type="entry name" value="SecD/SecF_bac"/>
</dbReference>
<dbReference type="RefSeq" id="WP_078930250.1">
    <property type="nucleotide sequence ID" value="NZ_FUXC01000002.1"/>
</dbReference>
<keyword evidence="8 9" id="KW-0472">Membrane</keyword>
<feature type="transmembrane region" description="Helical" evidence="9">
    <location>
        <begin position="181"/>
        <end position="200"/>
    </location>
</feature>
<accession>A0A1T4LE34</accession>
<dbReference type="SUPFAM" id="SSF82866">
    <property type="entry name" value="Multidrug efflux transporter AcrB transmembrane domain"/>
    <property type="match status" value="1"/>
</dbReference>
<evidence type="ECO:0000256" key="8">
    <source>
        <dbReference type="ARBA" id="ARBA00023136"/>
    </source>
</evidence>
<dbReference type="PANTHER" id="PTHR30081:SF8">
    <property type="entry name" value="PROTEIN TRANSLOCASE SUBUNIT SECF"/>
    <property type="match status" value="1"/>
</dbReference>
<evidence type="ECO:0000256" key="4">
    <source>
        <dbReference type="ARBA" id="ARBA00022692"/>
    </source>
</evidence>
<keyword evidence="5 9" id="KW-0653">Protein transport</keyword>
<dbReference type="PANTHER" id="PTHR30081">
    <property type="entry name" value="PROTEIN-EXPORT MEMBRANE PROTEIN SEC"/>
    <property type="match status" value="1"/>
</dbReference>
<dbReference type="Gene3D" id="1.20.1640.10">
    <property type="entry name" value="Multidrug efflux transporter AcrB transmembrane domain"/>
    <property type="match status" value="1"/>
</dbReference>
<feature type="domain" description="Protein export membrane protein SecD/SecF C-terminal" evidence="10">
    <location>
        <begin position="102"/>
        <end position="283"/>
    </location>
</feature>
<organism evidence="11 12">
    <name type="scientific">Treponema berlinense</name>
    <dbReference type="NCBI Taxonomy" id="225004"/>
    <lineage>
        <taxon>Bacteria</taxon>
        <taxon>Pseudomonadati</taxon>
        <taxon>Spirochaetota</taxon>
        <taxon>Spirochaetia</taxon>
        <taxon>Spirochaetales</taxon>
        <taxon>Treponemataceae</taxon>
        <taxon>Treponema</taxon>
    </lineage>
</organism>
<dbReference type="HAMAP" id="MF_01464_B">
    <property type="entry name" value="SecF_B"/>
    <property type="match status" value="1"/>
</dbReference>
<comment type="similarity">
    <text evidence="9">Belongs to the SecD/SecF family. SecF subfamily.</text>
</comment>
<dbReference type="Pfam" id="PF02355">
    <property type="entry name" value="SecD_SecF_C"/>
    <property type="match status" value="1"/>
</dbReference>
<dbReference type="AlphaFoldDB" id="A0A1T4LE34"/>
<evidence type="ECO:0000256" key="6">
    <source>
        <dbReference type="ARBA" id="ARBA00022989"/>
    </source>
</evidence>
<dbReference type="NCBIfam" id="TIGR00916">
    <property type="entry name" value="2A0604s01"/>
    <property type="match status" value="1"/>
</dbReference>
<dbReference type="InterPro" id="IPR022646">
    <property type="entry name" value="SecD/SecF_CS"/>
</dbReference>
<feature type="transmembrane region" description="Helical" evidence="9">
    <location>
        <begin position="255"/>
        <end position="279"/>
    </location>
</feature>
<reference evidence="11 12" key="1">
    <citation type="submission" date="2017-02" db="EMBL/GenBank/DDBJ databases">
        <authorList>
            <person name="Peterson S.W."/>
        </authorList>
    </citation>
    <scope>NUCLEOTIDE SEQUENCE [LARGE SCALE GENOMIC DNA]</scope>
    <source>
        <strain evidence="11 12">ATCC BAA-909</strain>
    </source>
</reference>
<dbReference type="GeneID" id="303366765"/>
<gene>
    <name evidence="9" type="primary">secF</name>
    <name evidence="11" type="ORF">SAMN02745152_00495</name>
</gene>
<dbReference type="STRING" id="225004.SAMN02745152_00495"/>
<feature type="transmembrane region" description="Helical" evidence="9">
    <location>
        <begin position="12"/>
        <end position="34"/>
    </location>
</feature>
<evidence type="ECO:0000256" key="9">
    <source>
        <dbReference type="HAMAP-Rule" id="MF_01464"/>
    </source>
</evidence>
<dbReference type="OrthoDB" id="9805019at2"/>
<dbReference type="Pfam" id="PF07549">
    <property type="entry name" value="Sec_GG"/>
    <property type="match status" value="1"/>
</dbReference>
<evidence type="ECO:0000256" key="2">
    <source>
        <dbReference type="ARBA" id="ARBA00022448"/>
    </source>
</evidence>
<dbReference type="GO" id="GO:0006605">
    <property type="term" value="P:protein targeting"/>
    <property type="evidence" value="ECO:0007669"/>
    <property type="project" value="UniProtKB-UniRule"/>
</dbReference>
<dbReference type="GO" id="GO:0065002">
    <property type="term" value="P:intracellular protein transmembrane transport"/>
    <property type="evidence" value="ECO:0007669"/>
    <property type="project" value="UniProtKB-UniRule"/>
</dbReference>
<dbReference type="InterPro" id="IPR055344">
    <property type="entry name" value="SecD_SecF_C_bact"/>
</dbReference>
<protein>
    <recommendedName>
        <fullName evidence="9">Protein-export membrane protein SecF</fullName>
    </recommendedName>
</protein>
<evidence type="ECO:0000259" key="10">
    <source>
        <dbReference type="Pfam" id="PF02355"/>
    </source>
</evidence>
<dbReference type="InterPro" id="IPR048634">
    <property type="entry name" value="SecD_SecF_C"/>
</dbReference>
<comment type="subunit">
    <text evidence="9">Forms a complex with SecD. Part of the essential Sec protein translocation apparatus which comprises SecA, SecYEG and auxiliary proteins SecDF. Other proteins may also be involved.</text>
</comment>
<evidence type="ECO:0000313" key="12">
    <source>
        <dbReference type="Proteomes" id="UP000190395"/>
    </source>
</evidence>
<comment type="subcellular location">
    <subcellularLocation>
        <location evidence="1 9">Cell membrane</location>
        <topology evidence="1 9">Multi-pass membrane protein</topology>
    </subcellularLocation>
</comment>
<feature type="transmembrane region" description="Helical" evidence="9">
    <location>
        <begin position="128"/>
        <end position="145"/>
    </location>
</feature>
<keyword evidence="6 9" id="KW-1133">Transmembrane helix</keyword>
<dbReference type="InterPro" id="IPR005665">
    <property type="entry name" value="SecF_bac"/>
</dbReference>
<feature type="transmembrane region" description="Helical" evidence="9">
    <location>
        <begin position="231"/>
        <end position="249"/>
    </location>
</feature>
<evidence type="ECO:0000256" key="7">
    <source>
        <dbReference type="ARBA" id="ARBA00023010"/>
    </source>
</evidence>
<evidence type="ECO:0000256" key="5">
    <source>
        <dbReference type="ARBA" id="ARBA00022927"/>
    </source>
</evidence>
<keyword evidence="7 9" id="KW-0811">Translocation</keyword>
<keyword evidence="12" id="KW-1185">Reference proteome</keyword>